<organism evidence="3 4">
    <name type="scientific">Littorina saxatilis</name>
    <dbReference type="NCBI Taxonomy" id="31220"/>
    <lineage>
        <taxon>Eukaryota</taxon>
        <taxon>Metazoa</taxon>
        <taxon>Spiralia</taxon>
        <taxon>Lophotrochozoa</taxon>
        <taxon>Mollusca</taxon>
        <taxon>Gastropoda</taxon>
        <taxon>Caenogastropoda</taxon>
        <taxon>Littorinimorpha</taxon>
        <taxon>Littorinoidea</taxon>
        <taxon>Littorinidae</taxon>
        <taxon>Littorina</taxon>
    </lineage>
</organism>
<dbReference type="Pfam" id="PF18803">
    <property type="entry name" value="CxC2"/>
    <property type="match status" value="1"/>
</dbReference>
<evidence type="ECO:0000313" key="3">
    <source>
        <dbReference type="EMBL" id="KAK7106048.1"/>
    </source>
</evidence>
<proteinExistence type="predicted"/>
<protein>
    <recommendedName>
        <fullName evidence="2">CxC2-like cysteine cluster KDZ transposase-associated domain-containing protein</fullName>
    </recommendedName>
</protein>
<feature type="region of interest" description="Disordered" evidence="1">
    <location>
        <begin position="30"/>
        <end position="49"/>
    </location>
</feature>
<dbReference type="PANTHER" id="PTHR33096">
    <property type="entry name" value="CXC2 DOMAIN-CONTAINING PROTEIN"/>
    <property type="match status" value="1"/>
</dbReference>
<dbReference type="EMBL" id="JBAMIC010000007">
    <property type="protein sequence ID" value="KAK7106048.1"/>
    <property type="molecule type" value="Genomic_DNA"/>
</dbReference>
<accession>A0AAN9BIX9</accession>
<dbReference type="Proteomes" id="UP001374579">
    <property type="component" value="Unassembled WGS sequence"/>
</dbReference>
<dbReference type="InterPro" id="IPR041457">
    <property type="entry name" value="CxC2_KDZ-assoc"/>
</dbReference>
<sequence>MAYRQKRGRRTWQPINTDFEMLDCSKKGKPKNISLPWKPGRPTLDDLDFPEQTESFKDAIPTLSVGTEPTPGSSLQSDESGIQGFMEIDSKEVTLSAHSQRKAVEEDRWCELRGSLLQTRLESLCPVQICSHCQKRQTDIIRCWDCGPMVFLCHNCSSNIHRTVMFHKPYIWKEDKMYWPVQEVPHLKQLPRHICDNVSTIDIVVFDAHGVSQDVRLDICPDEGVAVTMLQYGLWPATPCNPRTAFSLQLLELCVCMQLHGSLSVQAFANSIQELDLLMGIKTAAKTKPDLYRNLIGAINEYRYHRTQVTREGRLADVDVHSCGVCEEDRSRSVLSLDGNFALVHKQRSGNYQTPRHKDGFFVKDDEVSEFVKQWTANASSKDCSDCSQFQAGDAIRSKNKTKKLDVTGVFGSVCQHEFPGLMLNMKQGEIMAYPSLLLSKLPQRTSDLREKQQLIMYDVGCKLHKHLKNRMSNLVEQFRFSVPAFHRFAHNMPCQLTYGQRCTVGAGLCDGEGMERVWSYLRKFAPASKQMAMGSREDLLNDALFAYSRKSFSRLGKKLLRQMETAARMKQRSQSDFQGIEQELKGHSDIAGTSKDWLTALQKDCTSQPSVRGDAKLTLREEYAYTIVQVAEKRAELQTSESENTKEKLSADIERLLIQAHKLQRRCRLDRPLDAKDASTKNAAVEAKAKFVRTSLSTALTLSKERQFLNHLRAKYADGQSVASRIGKQLKINSQNLAKASDNLASYGCEVSSKDLKDLDHPVYVQLQASGLNHLQQKAALAYADFERACEGEEATKKDMGLFLTCLAKKEKKLDMLICDVPLSSDQYGELHILCARRIALEQLHETCATDFAKHIAINSWVYSKSHLLETLSASSLEPTFDLQECDLVECDEVEDSSDDDM</sequence>
<keyword evidence="4" id="KW-1185">Reference proteome</keyword>
<dbReference type="AlphaFoldDB" id="A0AAN9BIX9"/>
<feature type="domain" description="CxC2-like cysteine cluster KDZ transposase-associated" evidence="2">
    <location>
        <begin position="195"/>
        <end position="274"/>
    </location>
</feature>
<name>A0AAN9BIX9_9CAEN</name>
<dbReference type="InterPro" id="IPR040521">
    <property type="entry name" value="KDZ"/>
</dbReference>
<dbReference type="Pfam" id="PF18758">
    <property type="entry name" value="KDZ"/>
    <property type="match status" value="1"/>
</dbReference>
<evidence type="ECO:0000256" key="1">
    <source>
        <dbReference type="SAM" id="MobiDB-lite"/>
    </source>
</evidence>
<reference evidence="3 4" key="1">
    <citation type="submission" date="2024-02" db="EMBL/GenBank/DDBJ databases">
        <title>Chromosome-scale genome assembly of the rough periwinkle Littorina saxatilis.</title>
        <authorList>
            <person name="De Jode A."/>
            <person name="Faria R."/>
            <person name="Formenti G."/>
            <person name="Sims Y."/>
            <person name="Smith T.P."/>
            <person name="Tracey A."/>
            <person name="Wood J.M.D."/>
            <person name="Zagrodzka Z.B."/>
            <person name="Johannesson K."/>
            <person name="Butlin R.K."/>
            <person name="Leder E.H."/>
        </authorList>
    </citation>
    <scope>NUCLEOTIDE SEQUENCE [LARGE SCALE GENOMIC DNA]</scope>
    <source>
        <strain evidence="3">Snail1</strain>
        <tissue evidence="3">Muscle</tissue>
    </source>
</reference>
<dbReference type="PANTHER" id="PTHR33096:SF1">
    <property type="entry name" value="CXC1-LIKE CYSTEINE CLUSTER ASSOCIATED WITH KDZ TRANSPOSASES DOMAIN-CONTAINING PROTEIN"/>
    <property type="match status" value="1"/>
</dbReference>
<evidence type="ECO:0000313" key="4">
    <source>
        <dbReference type="Proteomes" id="UP001374579"/>
    </source>
</evidence>
<evidence type="ECO:0000259" key="2">
    <source>
        <dbReference type="Pfam" id="PF18803"/>
    </source>
</evidence>
<gene>
    <name evidence="3" type="ORF">V1264_017350</name>
</gene>
<comment type="caution">
    <text evidence="3">The sequence shown here is derived from an EMBL/GenBank/DDBJ whole genome shotgun (WGS) entry which is preliminary data.</text>
</comment>